<dbReference type="RefSeq" id="WP_013867387.1">
    <property type="nucleotide sequence ID" value="NC_015636.1"/>
</dbReference>
<dbReference type="Proteomes" id="UP000009296">
    <property type="component" value="Chromosome"/>
</dbReference>
<dbReference type="OrthoDB" id="134958at2157"/>
<dbReference type="Gene3D" id="1.10.3210.10">
    <property type="entry name" value="Hypothetical protein af1432"/>
    <property type="match status" value="1"/>
</dbReference>
<proteinExistence type="predicted"/>
<organism evidence="2 3">
    <name type="scientific">Methanothermococcus okinawensis (strain DSM 14208 / JCM 11175 / IH1)</name>
    <dbReference type="NCBI Taxonomy" id="647113"/>
    <lineage>
        <taxon>Archaea</taxon>
        <taxon>Methanobacteriati</taxon>
        <taxon>Methanobacteriota</taxon>
        <taxon>Methanomada group</taxon>
        <taxon>Methanococci</taxon>
        <taxon>Methanococcales</taxon>
        <taxon>Methanococcaceae</taxon>
        <taxon>Methanothermococcus</taxon>
    </lineage>
</organism>
<dbReference type="PROSITE" id="PS51831">
    <property type="entry name" value="HD"/>
    <property type="match status" value="1"/>
</dbReference>
<dbReference type="CDD" id="cd00077">
    <property type="entry name" value="HDc"/>
    <property type="match status" value="1"/>
</dbReference>
<dbReference type="GeneID" id="10773392"/>
<dbReference type="AlphaFoldDB" id="F8AJL8"/>
<gene>
    <name evidence="2" type="ordered locus">Metok_1236</name>
</gene>
<evidence type="ECO:0000313" key="3">
    <source>
        <dbReference type="Proteomes" id="UP000009296"/>
    </source>
</evidence>
<dbReference type="InterPro" id="IPR006675">
    <property type="entry name" value="HDIG_dom"/>
</dbReference>
<reference evidence="2" key="1">
    <citation type="submission" date="2011-05" db="EMBL/GenBank/DDBJ databases">
        <title>Complete sequence of chromosome of Methanothermococcus okinawensis IH1.</title>
        <authorList>
            <consortium name="US DOE Joint Genome Institute"/>
            <person name="Lucas S."/>
            <person name="Han J."/>
            <person name="Lapidus A."/>
            <person name="Cheng J.-F."/>
            <person name="Goodwin L."/>
            <person name="Pitluck S."/>
            <person name="Peters L."/>
            <person name="Mikhailova N."/>
            <person name="Held B."/>
            <person name="Han C."/>
            <person name="Tapia R."/>
            <person name="Land M."/>
            <person name="Hauser L."/>
            <person name="Kyrpides N."/>
            <person name="Ivanova N."/>
            <person name="Pagani I."/>
            <person name="Sieprawska-Lupa M."/>
            <person name="Takai K."/>
            <person name="Miyazaki J."/>
            <person name="Whitman W."/>
            <person name="Woyke T."/>
        </authorList>
    </citation>
    <scope>NUCLEOTIDE SEQUENCE</scope>
    <source>
        <strain evidence="2">IH1</strain>
    </source>
</reference>
<dbReference type="NCBIfam" id="TIGR00277">
    <property type="entry name" value="HDIG"/>
    <property type="match status" value="1"/>
</dbReference>
<keyword evidence="3" id="KW-1185">Reference proteome</keyword>
<dbReference type="EMBL" id="CP002792">
    <property type="protein sequence ID" value="AEH07204.1"/>
    <property type="molecule type" value="Genomic_DNA"/>
</dbReference>
<dbReference type="GO" id="GO:0016787">
    <property type="term" value="F:hydrolase activity"/>
    <property type="evidence" value="ECO:0007669"/>
    <property type="project" value="UniProtKB-KW"/>
</dbReference>
<name>F8AJL8_METOI</name>
<dbReference type="eggNOG" id="arCOG01860">
    <property type="taxonomic scope" value="Archaea"/>
</dbReference>
<accession>F8AJL8</accession>
<sequence length="259" mass="30791">MKIMQKYSVFVNWFEDYVNSYNLNPKDQENINLKIHHTYRVCKEIVDIGNSLNLNELDIFLAKTIALFHDIGRFEQYAKYKTFSDAKSEDHALLGIKILLNNNILEELGKSNIKIIINAIQYHNKVKIPSNLDAKSLLFTKLIRDADKLDIWRVVIDYYEKKSNNEKIGLGLLNEPYISDEIYNAIKNKEIIGYDKLKTINDLKLLQMAWIYDINFHRTFEIIKERNYLKKIYDTLPKSERIYNIYKEMENYLNEMAKQ</sequence>
<dbReference type="Pfam" id="PF01966">
    <property type="entry name" value="HD"/>
    <property type="match status" value="1"/>
</dbReference>
<evidence type="ECO:0000259" key="1">
    <source>
        <dbReference type="PROSITE" id="PS51831"/>
    </source>
</evidence>
<dbReference type="STRING" id="647113.Metok_1236"/>
<dbReference type="InterPro" id="IPR003607">
    <property type="entry name" value="HD/PDEase_dom"/>
</dbReference>
<dbReference type="SUPFAM" id="SSF109604">
    <property type="entry name" value="HD-domain/PDEase-like"/>
    <property type="match status" value="1"/>
</dbReference>
<dbReference type="KEGG" id="mok:Metok_1236"/>
<evidence type="ECO:0000313" key="2">
    <source>
        <dbReference type="EMBL" id="AEH07204.1"/>
    </source>
</evidence>
<dbReference type="HOGENOM" id="CLU_087303_0_0_2"/>
<dbReference type="InterPro" id="IPR006674">
    <property type="entry name" value="HD_domain"/>
</dbReference>
<protein>
    <submittedName>
        <fullName evidence="2">Metal-dependent phosphohydrolase HD sub domain protein</fullName>
    </submittedName>
</protein>
<feature type="domain" description="HD" evidence="1">
    <location>
        <begin position="34"/>
        <end position="152"/>
    </location>
</feature>